<keyword evidence="3" id="KW-1185">Reference proteome</keyword>
<proteinExistence type="predicted"/>
<keyword evidence="1" id="KW-0732">Signal</keyword>
<sequence length="331" mass="36091">MKCFLPTRLVFSLFIVGMLVLASFSTASAQRSAQQFVTIGTGGVTGVYYPVGGAICRLVNANRAEHGVRCTVESTGGSIFNLNSIRSGDLDIGIVQSDWQYHAYHGTSRFEDAGPNRNLRALFSIHPEAFTVIARADANASKFEDLRGKRISIGDPGSGQRASMDLLMEALGWKYSVFRATYDLRAAEQSIALCNNQIDAMVYFVGHPNGSIQEATTTCDSRIIEVSGPAVNELIEERPYYRTATIPGGMYRGNPNDVESFGVGALLVASTDVSNDVVYHLVKSLFEGLDNFKRLHPALEHLEREAMVSDAIAIPLHPGAERYFKEAGLID</sequence>
<evidence type="ECO:0000313" key="3">
    <source>
        <dbReference type="Proteomes" id="UP000528322"/>
    </source>
</evidence>
<dbReference type="NCBIfam" id="TIGR02122">
    <property type="entry name" value="TRAP_TAXI"/>
    <property type="match status" value="1"/>
</dbReference>
<accession>A0A7W7Y2V7</accession>
<protein>
    <recommendedName>
        <fullName evidence="4">TAXI family TRAP transporter solute-binding subunit</fullName>
    </recommendedName>
</protein>
<dbReference type="PANTHER" id="PTHR42941:SF1">
    <property type="entry name" value="SLL1037 PROTEIN"/>
    <property type="match status" value="1"/>
</dbReference>
<organism evidence="2 3">
    <name type="scientific">Desulfurispira natronophila</name>
    <dbReference type="NCBI Taxonomy" id="682562"/>
    <lineage>
        <taxon>Bacteria</taxon>
        <taxon>Pseudomonadati</taxon>
        <taxon>Chrysiogenota</taxon>
        <taxon>Chrysiogenia</taxon>
        <taxon>Chrysiogenales</taxon>
        <taxon>Chrysiogenaceae</taxon>
        <taxon>Desulfurispira</taxon>
    </lineage>
</organism>
<dbReference type="AlphaFoldDB" id="A0A7W7Y2V7"/>
<dbReference type="Proteomes" id="UP000528322">
    <property type="component" value="Unassembled WGS sequence"/>
</dbReference>
<feature type="chain" id="PRO_5031162418" description="TAXI family TRAP transporter solute-binding subunit" evidence="1">
    <location>
        <begin position="30"/>
        <end position="331"/>
    </location>
</feature>
<dbReference type="SUPFAM" id="SSF53850">
    <property type="entry name" value="Periplasmic binding protein-like II"/>
    <property type="match status" value="1"/>
</dbReference>
<evidence type="ECO:0000256" key="1">
    <source>
        <dbReference type="SAM" id="SignalP"/>
    </source>
</evidence>
<dbReference type="Pfam" id="PF16868">
    <property type="entry name" value="NMT1_3"/>
    <property type="match status" value="1"/>
</dbReference>
<name>A0A7W7Y2V7_9BACT</name>
<evidence type="ECO:0000313" key="2">
    <source>
        <dbReference type="EMBL" id="MBB5020919.1"/>
    </source>
</evidence>
<dbReference type="EMBL" id="JACHID010000001">
    <property type="protein sequence ID" value="MBB5020919.1"/>
    <property type="molecule type" value="Genomic_DNA"/>
</dbReference>
<comment type="caution">
    <text evidence="2">The sequence shown here is derived from an EMBL/GenBank/DDBJ whole genome shotgun (WGS) entry which is preliminary data.</text>
</comment>
<evidence type="ECO:0008006" key="4">
    <source>
        <dbReference type="Google" id="ProtNLM"/>
    </source>
</evidence>
<dbReference type="RefSeq" id="WP_221270343.1">
    <property type="nucleotide sequence ID" value="NZ_JACHID010000001.1"/>
</dbReference>
<gene>
    <name evidence="2" type="ORF">HNR37_000222</name>
</gene>
<dbReference type="Gene3D" id="3.40.190.10">
    <property type="entry name" value="Periplasmic binding protein-like II"/>
    <property type="match status" value="2"/>
</dbReference>
<dbReference type="PANTHER" id="PTHR42941">
    <property type="entry name" value="SLL1037 PROTEIN"/>
    <property type="match status" value="1"/>
</dbReference>
<dbReference type="InterPro" id="IPR011852">
    <property type="entry name" value="TRAP_TAXI"/>
</dbReference>
<reference evidence="2 3" key="1">
    <citation type="submission" date="2020-08" db="EMBL/GenBank/DDBJ databases">
        <title>Genomic Encyclopedia of Type Strains, Phase IV (KMG-IV): sequencing the most valuable type-strain genomes for metagenomic binning, comparative biology and taxonomic classification.</title>
        <authorList>
            <person name="Goeker M."/>
        </authorList>
    </citation>
    <scope>NUCLEOTIDE SEQUENCE [LARGE SCALE GENOMIC DNA]</scope>
    <source>
        <strain evidence="2 3">DSM 22071</strain>
    </source>
</reference>
<feature type="signal peptide" evidence="1">
    <location>
        <begin position="1"/>
        <end position="29"/>
    </location>
</feature>
<dbReference type="CDD" id="cd13568">
    <property type="entry name" value="PBP2_TAXI_TRAP_like_3"/>
    <property type="match status" value="1"/>
</dbReference>